<evidence type="ECO:0000259" key="4">
    <source>
        <dbReference type="SMART" id="SM00829"/>
    </source>
</evidence>
<dbReference type="Pfam" id="PF00107">
    <property type="entry name" value="ADH_zinc_N"/>
    <property type="match status" value="1"/>
</dbReference>
<keyword evidence="3" id="KW-0560">Oxidoreductase</keyword>
<dbReference type="InterPro" id="IPR013149">
    <property type="entry name" value="ADH-like_C"/>
</dbReference>
<dbReference type="SMART" id="SM00829">
    <property type="entry name" value="PKS_ER"/>
    <property type="match status" value="1"/>
</dbReference>
<evidence type="ECO:0000313" key="5">
    <source>
        <dbReference type="EMBL" id="CAA9295654.1"/>
    </source>
</evidence>
<accession>A0A6J4K4S0</accession>
<dbReference type="SUPFAM" id="SSF50129">
    <property type="entry name" value="GroES-like"/>
    <property type="match status" value="1"/>
</dbReference>
<dbReference type="EMBL" id="CADCTR010001426">
    <property type="protein sequence ID" value="CAA9295654.1"/>
    <property type="molecule type" value="Genomic_DNA"/>
</dbReference>
<protein>
    <submittedName>
        <fullName evidence="5">Hypothetical zinc-type alcohol dehydrogenase-like protein YphC</fullName>
    </submittedName>
</protein>
<dbReference type="GO" id="GO:0046872">
    <property type="term" value="F:metal ion binding"/>
    <property type="evidence" value="ECO:0007669"/>
    <property type="project" value="UniProtKB-KW"/>
</dbReference>
<dbReference type="InterPro" id="IPR036291">
    <property type="entry name" value="NAD(P)-bd_dom_sf"/>
</dbReference>
<dbReference type="InterPro" id="IPR013154">
    <property type="entry name" value="ADH-like_N"/>
</dbReference>
<dbReference type="SUPFAM" id="SSF51735">
    <property type="entry name" value="NAD(P)-binding Rossmann-fold domains"/>
    <property type="match status" value="1"/>
</dbReference>
<dbReference type="GO" id="GO:0016491">
    <property type="term" value="F:oxidoreductase activity"/>
    <property type="evidence" value="ECO:0007669"/>
    <property type="project" value="UniProtKB-KW"/>
</dbReference>
<dbReference type="InterPro" id="IPR011032">
    <property type="entry name" value="GroES-like_sf"/>
</dbReference>
<dbReference type="Pfam" id="PF08240">
    <property type="entry name" value="ADH_N"/>
    <property type="match status" value="1"/>
</dbReference>
<dbReference type="PANTHER" id="PTHR43401:SF2">
    <property type="entry name" value="L-THREONINE 3-DEHYDROGENASE"/>
    <property type="match status" value="1"/>
</dbReference>
<reference evidence="5" key="1">
    <citation type="submission" date="2020-02" db="EMBL/GenBank/DDBJ databases">
        <authorList>
            <person name="Meier V. D."/>
        </authorList>
    </citation>
    <scope>NUCLEOTIDE SEQUENCE</scope>
    <source>
        <strain evidence="5">AVDCRST_MAG93</strain>
    </source>
</reference>
<evidence type="ECO:0000256" key="3">
    <source>
        <dbReference type="ARBA" id="ARBA00023002"/>
    </source>
</evidence>
<organism evidence="5">
    <name type="scientific">uncultured Chloroflexia bacterium</name>
    <dbReference type="NCBI Taxonomy" id="1672391"/>
    <lineage>
        <taxon>Bacteria</taxon>
        <taxon>Bacillati</taxon>
        <taxon>Chloroflexota</taxon>
        <taxon>Chloroflexia</taxon>
        <taxon>environmental samples</taxon>
    </lineage>
</organism>
<keyword evidence="2" id="KW-0862">Zinc</keyword>
<dbReference type="Gene3D" id="3.90.180.10">
    <property type="entry name" value="Medium-chain alcohol dehydrogenases, catalytic domain"/>
    <property type="match status" value="1"/>
</dbReference>
<gene>
    <name evidence="5" type="ORF">AVDCRST_MAG93-4234</name>
</gene>
<evidence type="ECO:0000256" key="1">
    <source>
        <dbReference type="ARBA" id="ARBA00022723"/>
    </source>
</evidence>
<name>A0A6J4K4S0_9CHLR</name>
<feature type="domain" description="Enoyl reductase (ER)" evidence="4">
    <location>
        <begin position="8"/>
        <end position="334"/>
    </location>
</feature>
<dbReference type="InterPro" id="IPR050129">
    <property type="entry name" value="Zn_alcohol_dh"/>
</dbReference>
<dbReference type="AlphaFoldDB" id="A0A6J4K4S0"/>
<dbReference type="PANTHER" id="PTHR43401">
    <property type="entry name" value="L-THREONINE 3-DEHYDROGENASE"/>
    <property type="match status" value="1"/>
</dbReference>
<proteinExistence type="predicted"/>
<dbReference type="InterPro" id="IPR020843">
    <property type="entry name" value="ER"/>
</dbReference>
<evidence type="ECO:0000256" key="2">
    <source>
        <dbReference type="ARBA" id="ARBA00022833"/>
    </source>
</evidence>
<sequence>MQLVAVTGKQESALVERPEPQAHGNLVVVKVTTTPMCTEYKLYKDGSPNEVLGHEAVGEVVSVAQPGRVKVGDRVVAMPLYSCGTCQLCISGDYIHCQNGRYVLRESGSATGTATYAQYLLKPDWMLLPIPDDVSDIHAGMACCGLGATFGAMQALNVDRFDTVLITGMGPVGLGGVINGTFRGARVIVVESHPYRQQLALELGAAAVFDPRDDTTSARIKELTNGIGVDKAIDCSGVAPAQRLLIDATRRRGAVAFVGEGGGLEIKISDDMIRKGLTLRGSWHWNMNDAPRMWATIRGSGDKIDKLVTHTFPLSHVQQAWDLQLTGNSGKVILHPWG</sequence>
<keyword evidence="1" id="KW-0479">Metal-binding</keyword>